<dbReference type="EMBL" id="CP041186">
    <property type="protein sequence ID" value="QDG54168.1"/>
    <property type="molecule type" value="Genomic_DNA"/>
</dbReference>
<reference evidence="3 4" key="1">
    <citation type="submission" date="2019-06" db="EMBL/GenBank/DDBJ databases">
        <title>Persicimonas caeni gen. nov., sp. nov., a predatory bacterium isolated from solar saltern.</title>
        <authorList>
            <person name="Wang S."/>
        </authorList>
    </citation>
    <scope>NUCLEOTIDE SEQUENCE [LARGE SCALE GENOMIC DNA]</scope>
    <source>
        <strain evidence="3 4">YN101</strain>
    </source>
</reference>
<dbReference type="PROSITE" id="PS51257">
    <property type="entry name" value="PROKAR_LIPOPROTEIN"/>
    <property type="match status" value="1"/>
</dbReference>
<dbReference type="InterPro" id="IPR001466">
    <property type="entry name" value="Beta-lactam-related"/>
</dbReference>
<keyword evidence="1" id="KW-0732">Signal</keyword>
<dbReference type="RefSeq" id="WP_141200612.1">
    <property type="nucleotide sequence ID" value="NZ_CP041186.1"/>
</dbReference>
<dbReference type="Gene3D" id="3.40.710.10">
    <property type="entry name" value="DD-peptidase/beta-lactamase superfamily"/>
    <property type="match status" value="1"/>
</dbReference>
<sequence length="397" mass="43154">MRCAFALVLLWSLTAIGCSGSDLPQAARTQCVAPEMTAESTLSRRDELQQFVDRSVSAGLPGMVMLVETPEGLWAGAAGLADIERGVPFGRCTPSRIGSVTKTFTATLVLRLVERGLVELDEPAHSYLPRRIMDGLPNARRVTVRQLLNHTSGIPSYTDDLGFGTAFLNEPDREWTVGELLDFVRGDDPLWAPGAKYEYSNTNFVLLGRLAESVTGRSLQELMTEEIFGPAELATAHFDPDNIIPAGAARGYIDLYGGGTITESTNYLIGGYADGGIVATAYDLLRFSRSLFGEVLLARATLDEMTTSVAVPEPEYGLTRYGLGLRYWETDCGGAWGHTGGSWGYLAEMFYFPTQDTTVVVLVNGSLGEINEKFDEQVHQEIPELLFGSGSENAVDH</sequence>
<protein>
    <submittedName>
        <fullName evidence="3">Beta-lactamase family protein</fullName>
    </submittedName>
</protein>
<feature type="domain" description="Beta-lactamase-related" evidence="2">
    <location>
        <begin position="53"/>
        <end position="368"/>
    </location>
</feature>
<evidence type="ECO:0000256" key="1">
    <source>
        <dbReference type="SAM" id="SignalP"/>
    </source>
</evidence>
<organism evidence="3 4">
    <name type="scientific">Persicimonas caeni</name>
    <dbReference type="NCBI Taxonomy" id="2292766"/>
    <lineage>
        <taxon>Bacteria</taxon>
        <taxon>Deltaproteobacteria</taxon>
        <taxon>Bradymonadales</taxon>
        <taxon>Bradymonadaceae</taxon>
        <taxon>Persicimonas</taxon>
    </lineage>
</organism>
<dbReference type="PANTHER" id="PTHR46825:SF7">
    <property type="entry name" value="D-ALANYL-D-ALANINE CARBOXYPEPTIDASE"/>
    <property type="match status" value="1"/>
</dbReference>
<keyword evidence="4" id="KW-1185">Reference proteome</keyword>
<feature type="signal peptide" evidence="1">
    <location>
        <begin position="1"/>
        <end position="17"/>
    </location>
</feature>
<accession>A0A5B8YIC8</accession>
<evidence type="ECO:0000313" key="3">
    <source>
        <dbReference type="EMBL" id="QDG54168.1"/>
    </source>
</evidence>
<proteinExistence type="predicted"/>
<dbReference type="AlphaFoldDB" id="A0A4Y6Q0P6"/>
<dbReference type="OrthoDB" id="5524666at2"/>
<gene>
    <name evidence="3" type="ORF">FIV42_26525</name>
</gene>
<feature type="chain" id="PRO_5030106816" evidence="1">
    <location>
        <begin position="18"/>
        <end position="397"/>
    </location>
</feature>
<dbReference type="InterPro" id="IPR050491">
    <property type="entry name" value="AmpC-like"/>
</dbReference>
<dbReference type="Proteomes" id="UP000315995">
    <property type="component" value="Chromosome"/>
</dbReference>
<dbReference type="PANTHER" id="PTHR46825">
    <property type="entry name" value="D-ALANYL-D-ALANINE-CARBOXYPEPTIDASE/ENDOPEPTIDASE AMPH"/>
    <property type="match status" value="1"/>
</dbReference>
<dbReference type="SUPFAM" id="SSF56601">
    <property type="entry name" value="beta-lactamase/transpeptidase-like"/>
    <property type="match status" value="1"/>
</dbReference>
<dbReference type="Pfam" id="PF00144">
    <property type="entry name" value="Beta-lactamase"/>
    <property type="match status" value="1"/>
</dbReference>
<name>A0A4Y6Q0P6_PERCE</name>
<accession>A0A4Y6Q0P6</accession>
<evidence type="ECO:0000259" key="2">
    <source>
        <dbReference type="Pfam" id="PF00144"/>
    </source>
</evidence>
<evidence type="ECO:0000313" key="4">
    <source>
        <dbReference type="Proteomes" id="UP000315995"/>
    </source>
</evidence>
<dbReference type="InterPro" id="IPR012338">
    <property type="entry name" value="Beta-lactam/transpept-like"/>
</dbReference>